<keyword evidence="2" id="KW-1185">Reference proteome</keyword>
<dbReference type="RefSeq" id="WP_187706382.1">
    <property type="nucleotide sequence ID" value="NZ_CP060822.1"/>
</dbReference>
<proteinExistence type="predicted"/>
<evidence type="ECO:0000313" key="1">
    <source>
        <dbReference type="EMBL" id="QNP29886.1"/>
    </source>
</evidence>
<dbReference type="AlphaFoldDB" id="A0A7H0F1H0"/>
<accession>A0A7H0F1H0</accession>
<name>A0A7H0F1H0_9CYAN</name>
<dbReference type="Pfam" id="PF13440">
    <property type="entry name" value="Polysacc_synt_3"/>
    <property type="match status" value="1"/>
</dbReference>
<evidence type="ECO:0000313" key="2">
    <source>
        <dbReference type="Proteomes" id="UP000516013"/>
    </source>
</evidence>
<organism evidence="1 2">
    <name type="scientific">Cylindrospermopsis curvispora GIHE-G1</name>
    <dbReference type="NCBI Taxonomy" id="2666332"/>
    <lineage>
        <taxon>Bacteria</taxon>
        <taxon>Bacillati</taxon>
        <taxon>Cyanobacteriota</taxon>
        <taxon>Cyanophyceae</taxon>
        <taxon>Nostocales</taxon>
        <taxon>Aphanizomenonaceae</taxon>
        <taxon>Cylindrospermopsis</taxon>
    </lineage>
</organism>
<sequence>MAIILLLLATNRATQIFRYNLAMWLMTIRGILFTRGDRIVVGSVLGPESLAIYAIVSDVASGINFLVAQPIQPFLPVVSRLALLPVAEADPKWLPHRKLT</sequence>
<dbReference type="Proteomes" id="UP000516013">
    <property type="component" value="Chromosome"/>
</dbReference>
<dbReference type="EMBL" id="CP060822">
    <property type="protein sequence ID" value="QNP29886.1"/>
    <property type="molecule type" value="Genomic_DNA"/>
</dbReference>
<dbReference type="KEGG" id="ccur:IAR63_01930"/>
<reference evidence="1 2" key="1">
    <citation type="submission" date="2020-08" db="EMBL/GenBank/DDBJ databases">
        <title>Complete genome sequence of Raphidiopsis curvispora isolated from drinking water reservoir in South Korea.</title>
        <authorList>
            <person name="Jeong J."/>
        </authorList>
    </citation>
    <scope>NUCLEOTIDE SEQUENCE [LARGE SCALE GENOMIC DNA]</scope>
    <source>
        <strain evidence="1 2">GIHE-G1</strain>
    </source>
</reference>
<protein>
    <submittedName>
        <fullName evidence="1">Oligosaccharide flippase family protein</fullName>
    </submittedName>
</protein>
<gene>
    <name evidence="1" type="ORF">IAR63_01930</name>
</gene>